<dbReference type="InterPro" id="IPR002059">
    <property type="entry name" value="CSP_DNA-bd"/>
</dbReference>
<name>A0A2T0X6S4_9RHOB</name>
<dbReference type="InterPro" id="IPR012340">
    <property type="entry name" value="NA-bd_OB-fold"/>
</dbReference>
<dbReference type="Proteomes" id="UP000238801">
    <property type="component" value="Unassembled WGS sequence"/>
</dbReference>
<comment type="caution">
    <text evidence="2">The sequence shown here is derived from an EMBL/GenBank/DDBJ whole genome shotgun (WGS) entry which is preliminary data.</text>
</comment>
<dbReference type="GO" id="GO:0003676">
    <property type="term" value="F:nucleic acid binding"/>
    <property type="evidence" value="ECO:0007669"/>
    <property type="project" value="InterPro"/>
</dbReference>
<dbReference type="Pfam" id="PF00313">
    <property type="entry name" value="CSD"/>
    <property type="match status" value="1"/>
</dbReference>
<evidence type="ECO:0000259" key="1">
    <source>
        <dbReference type="Pfam" id="PF00313"/>
    </source>
</evidence>
<proteinExistence type="predicted"/>
<evidence type="ECO:0000313" key="2">
    <source>
        <dbReference type="EMBL" id="PRY94648.1"/>
    </source>
</evidence>
<gene>
    <name evidence="2" type="ORF">BCF33_0242</name>
</gene>
<dbReference type="OrthoDB" id="9801074at2"/>
<dbReference type="RefSeq" id="WP_106159126.1">
    <property type="nucleotide sequence ID" value="NZ_PVTT01000001.1"/>
</dbReference>
<dbReference type="CDD" id="cd04458">
    <property type="entry name" value="CSP_CDS"/>
    <property type="match status" value="1"/>
</dbReference>
<protein>
    <submittedName>
        <fullName evidence="2">Cold shock CspA family protein</fullName>
    </submittedName>
</protein>
<dbReference type="EMBL" id="PVTT01000001">
    <property type="protein sequence ID" value="PRY94648.1"/>
    <property type="molecule type" value="Genomic_DNA"/>
</dbReference>
<sequence>MGPPSVRFCCANGRGGGGFRVRAEGDGGGLPAPGDAGKDVFVHISAARRSGLTGLADDQKVRYELSEGRDGRQLATDLELV</sequence>
<dbReference type="SUPFAM" id="SSF50249">
    <property type="entry name" value="Nucleic acid-binding proteins"/>
    <property type="match status" value="1"/>
</dbReference>
<feature type="domain" description="CSD" evidence="1">
    <location>
        <begin position="32"/>
        <end position="76"/>
    </location>
</feature>
<keyword evidence="3" id="KW-1185">Reference proteome</keyword>
<evidence type="ECO:0000313" key="3">
    <source>
        <dbReference type="Proteomes" id="UP000238801"/>
    </source>
</evidence>
<accession>A0A2T0X6S4</accession>
<dbReference type="AlphaFoldDB" id="A0A2T0X6S4"/>
<reference evidence="2 3" key="1">
    <citation type="submission" date="2018-03" db="EMBL/GenBank/DDBJ databases">
        <title>Genomic Encyclopedia of Archaeal and Bacterial Type Strains, Phase II (KMG-II): from individual species to whole genera.</title>
        <authorList>
            <person name="Goeker M."/>
        </authorList>
    </citation>
    <scope>NUCLEOTIDE SEQUENCE [LARGE SCALE GENOMIC DNA]</scope>
    <source>
        <strain evidence="2 3">DSM 29318</strain>
    </source>
</reference>
<organism evidence="2 3">
    <name type="scientific">Hasllibacter halocynthiae</name>
    <dbReference type="NCBI Taxonomy" id="595589"/>
    <lineage>
        <taxon>Bacteria</taxon>
        <taxon>Pseudomonadati</taxon>
        <taxon>Pseudomonadota</taxon>
        <taxon>Alphaproteobacteria</taxon>
        <taxon>Rhodobacterales</taxon>
        <taxon>Roseobacteraceae</taxon>
        <taxon>Hasllibacter</taxon>
    </lineage>
</organism>
<dbReference type="Gene3D" id="2.40.50.140">
    <property type="entry name" value="Nucleic acid-binding proteins"/>
    <property type="match status" value="1"/>
</dbReference>